<protein>
    <submittedName>
        <fullName evidence="9">Copper/silver efflux pump MFP component CusB</fullName>
    </submittedName>
</protein>
<dbReference type="AlphaFoldDB" id="A0A0K0XWQ2"/>
<dbReference type="SUPFAM" id="SSF111369">
    <property type="entry name" value="HlyD-like secretion proteins"/>
    <property type="match status" value="1"/>
</dbReference>
<dbReference type="KEGG" id="wma:WM2015_1676"/>
<dbReference type="InterPro" id="IPR058792">
    <property type="entry name" value="Beta-barrel_RND_2"/>
</dbReference>
<evidence type="ECO:0000313" key="10">
    <source>
        <dbReference type="Proteomes" id="UP000066624"/>
    </source>
</evidence>
<dbReference type="InterPro" id="IPR045800">
    <property type="entry name" value="HMBD"/>
</dbReference>
<dbReference type="InterPro" id="IPR051909">
    <property type="entry name" value="MFP_Cation_Efflux"/>
</dbReference>
<evidence type="ECO:0000256" key="4">
    <source>
        <dbReference type="ARBA" id="ARBA00023065"/>
    </source>
</evidence>
<dbReference type="GO" id="GO:0060003">
    <property type="term" value="P:copper ion export"/>
    <property type="evidence" value="ECO:0007669"/>
    <property type="project" value="TreeGrafter"/>
</dbReference>
<evidence type="ECO:0000259" key="7">
    <source>
        <dbReference type="Pfam" id="PF25954"/>
    </source>
</evidence>
<dbReference type="Pfam" id="PF25975">
    <property type="entry name" value="CzcB_C"/>
    <property type="match status" value="1"/>
</dbReference>
<dbReference type="GO" id="GO:0022857">
    <property type="term" value="F:transmembrane transporter activity"/>
    <property type="evidence" value="ECO:0007669"/>
    <property type="project" value="InterPro"/>
</dbReference>
<dbReference type="NCBIfam" id="TIGR01730">
    <property type="entry name" value="RND_mfp"/>
    <property type="match status" value="1"/>
</dbReference>
<dbReference type="FunFam" id="2.40.420.20:FF:000003">
    <property type="entry name" value="Cation efflux system protein cusB"/>
    <property type="match status" value="1"/>
</dbReference>
<dbReference type="Pfam" id="PF25919">
    <property type="entry name" value="BSH_CusB"/>
    <property type="match status" value="1"/>
</dbReference>
<evidence type="ECO:0000256" key="1">
    <source>
        <dbReference type="ARBA" id="ARBA00009477"/>
    </source>
</evidence>
<dbReference type="OrthoDB" id="9806939at2"/>
<dbReference type="RefSeq" id="WP_082169574.1">
    <property type="nucleotide sequence ID" value="NZ_CP012154.1"/>
</dbReference>
<keyword evidence="10" id="KW-1185">Reference proteome</keyword>
<dbReference type="GO" id="GO:0015679">
    <property type="term" value="P:plasma membrane copper ion transport"/>
    <property type="evidence" value="ECO:0007669"/>
    <property type="project" value="TreeGrafter"/>
</dbReference>
<gene>
    <name evidence="9" type="ORF">WM2015_1676</name>
</gene>
<organism evidence="9 10">
    <name type="scientific">Wenzhouxiangella marina</name>
    <dbReference type="NCBI Taxonomy" id="1579979"/>
    <lineage>
        <taxon>Bacteria</taxon>
        <taxon>Pseudomonadati</taxon>
        <taxon>Pseudomonadota</taxon>
        <taxon>Gammaproteobacteria</taxon>
        <taxon>Chromatiales</taxon>
        <taxon>Wenzhouxiangellaceae</taxon>
        <taxon>Wenzhouxiangella</taxon>
    </lineage>
</organism>
<dbReference type="EMBL" id="CP012154">
    <property type="protein sequence ID" value="AKS42046.1"/>
    <property type="molecule type" value="Genomic_DNA"/>
</dbReference>
<accession>A0A0K0XWQ2</accession>
<comment type="similarity">
    <text evidence="1">Belongs to the membrane fusion protein (MFP) (TC 8.A.1) family.</text>
</comment>
<dbReference type="STRING" id="1579979.WM2015_1676"/>
<dbReference type="PANTHER" id="PTHR30097">
    <property type="entry name" value="CATION EFFLUX SYSTEM PROTEIN CUSB"/>
    <property type="match status" value="1"/>
</dbReference>
<proteinExistence type="inferred from homology"/>
<dbReference type="GO" id="GO:0016020">
    <property type="term" value="C:membrane"/>
    <property type="evidence" value="ECO:0007669"/>
    <property type="project" value="InterPro"/>
</dbReference>
<feature type="domain" description="CusB-like barrel-sandwich hybrid" evidence="6">
    <location>
        <begin position="132"/>
        <end position="245"/>
    </location>
</feature>
<dbReference type="InterPro" id="IPR058649">
    <property type="entry name" value="CzcB_C"/>
</dbReference>
<evidence type="ECO:0000259" key="6">
    <source>
        <dbReference type="Pfam" id="PF25919"/>
    </source>
</evidence>
<evidence type="ECO:0000313" key="9">
    <source>
        <dbReference type="EMBL" id="AKS42046.1"/>
    </source>
</evidence>
<dbReference type="GO" id="GO:0030288">
    <property type="term" value="C:outer membrane-bounded periplasmic space"/>
    <property type="evidence" value="ECO:0007669"/>
    <property type="project" value="TreeGrafter"/>
</dbReference>
<dbReference type="PANTHER" id="PTHR30097:SF15">
    <property type="entry name" value="CATION EFFLUX SYSTEM PROTEIN CUSB"/>
    <property type="match status" value="1"/>
</dbReference>
<feature type="domain" description="Heavy metal binding" evidence="5">
    <location>
        <begin position="53"/>
        <end position="78"/>
    </location>
</feature>
<dbReference type="PATRIC" id="fig|1579979.3.peg.1720"/>
<keyword evidence="3" id="KW-0732">Signal</keyword>
<evidence type="ECO:0000256" key="3">
    <source>
        <dbReference type="ARBA" id="ARBA00022729"/>
    </source>
</evidence>
<dbReference type="Proteomes" id="UP000066624">
    <property type="component" value="Chromosome"/>
</dbReference>
<dbReference type="InterPro" id="IPR058790">
    <property type="entry name" value="BSH_CusB"/>
</dbReference>
<keyword evidence="2" id="KW-0813">Transport</keyword>
<dbReference type="Gene3D" id="2.40.30.170">
    <property type="match status" value="1"/>
</dbReference>
<reference evidence="9 10" key="1">
    <citation type="submission" date="2015-07" db="EMBL/GenBank/DDBJ databases">
        <authorList>
            <person name="Noorani M."/>
        </authorList>
    </citation>
    <scope>NUCLEOTIDE SEQUENCE [LARGE SCALE GENOMIC DNA]</scope>
    <source>
        <strain evidence="9 10">KCTC 42284</strain>
    </source>
</reference>
<dbReference type="InterPro" id="IPR006143">
    <property type="entry name" value="RND_pump_MFP"/>
</dbReference>
<keyword evidence="4" id="KW-0406">Ion transport</keyword>
<dbReference type="Pfam" id="PF19335">
    <property type="entry name" value="HMBD"/>
    <property type="match status" value="1"/>
</dbReference>
<feature type="domain" description="CzcB-like C-terminal circularly permuted SH3-like" evidence="8">
    <location>
        <begin position="335"/>
        <end position="392"/>
    </location>
</feature>
<sequence length="418" mass="46435">MKTRISLFLAMLAWMLAASQPLLAQQMEHDHGAHDSEPGTLVDRALGQSATSWTCPMHPQIIRDAPGSCPICGMDLVQRAAQQGPEVRIDLAGGVQQAMNLRTAVVERGRLFRAIDTVGRVEVDQSRLVHRHPRVEGWIGDLDVATVGSPVREGQRLYTLYARELVNIQEEWLQALAGGRTQTARAARQRLEILDVQPRVLDRIEAERALIEYLPWYAERDGYLSTLNVRPGAYVAPGTEIMQIADPSSVWLIADVLAGQIDWIEIGQIVRIEFDSHPELRLRGPIEFIYPELDPTTRAARVRVRLDNVDQRLQPGDWARVRIFAGPKDDILFLPSEALIRTGESVRVIVRNDDGSFGARSIRAGLESGEFTEVLSGLHEGETVVRSGQFLIDSEASIRAAIQRLGTSSAPDHSHGEH</sequence>
<dbReference type="Gene3D" id="2.40.420.20">
    <property type="match status" value="1"/>
</dbReference>
<feature type="domain" description="CusB-like beta-barrel" evidence="7">
    <location>
        <begin position="249"/>
        <end position="323"/>
    </location>
</feature>
<dbReference type="FunFam" id="2.40.30.170:FF:000010">
    <property type="entry name" value="Efflux RND transporter periplasmic adaptor subunit"/>
    <property type="match status" value="1"/>
</dbReference>
<dbReference type="Pfam" id="PF25954">
    <property type="entry name" value="Beta-barrel_RND_2"/>
    <property type="match status" value="1"/>
</dbReference>
<name>A0A0K0XWQ2_9GAMM</name>
<dbReference type="GO" id="GO:0046914">
    <property type="term" value="F:transition metal ion binding"/>
    <property type="evidence" value="ECO:0007669"/>
    <property type="project" value="TreeGrafter"/>
</dbReference>
<evidence type="ECO:0000256" key="2">
    <source>
        <dbReference type="ARBA" id="ARBA00022448"/>
    </source>
</evidence>
<evidence type="ECO:0000259" key="8">
    <source>
        <dbReference type="Pfam" id="PF25975"/>
    </source>
</evidence>
<evidence type="ECO:0000259" key="5">
    <source>
        <dbReference type="Pfam" id="PF19335"/>
    </source>
</evidence>